<keyword evidence="3" id="KW-1185">Reference proteome</keyword>
<name>A0ABD1I7L4_SALDI</name>
<feature type="compositionally biased region" description="Basic residues" evidence="1">
    <location>
        <begin position="1"/>
        <end position="11"/>
    </location>
</feature>
<protein>
    <submittedName>
        <fullName evidence="2">Uncharacterized protein</fullName>
    </submittedName>
</protein>
<dbReference type="AlphaFoldDB" id="A0ABD1I7L4"/>
<evidence type="ECO:0000256" key="1">
    <source>
        <dbReference type="SAM" id="MobiDB-lite"/>
    </source>
</evidence>
<proteinExistence type="predicted"/>
<evidence type="ECO:0000313" key="2">
    <source>
        <dbReference type="EMBL" id="KAL1563909.1"/>
    </source>
</evidence>
<feature type="region of interest" description="Disordered" evidence="1">
    <location>
        <begin position="1"/>
        <end position="22"/>
    </location>
</feature>
<dbReference type="EMBL" id="JBEAFC010000003">
    <property type="protein sequence ID" value="KAL1563909.1"/>
    <property type="molecule type" value="Genomic_DNA"/>
</dbReference>
<accession>A0ABD1I7L4</accession>
<comment type="caution">
    <text evidence="2">The sequence shown here is derived from an EMBL/GenBank/DDBJ whole genome shotgun (WGS) entry which is preliminary data.</text>
</comment>
<evidence type="ECO:0000313" key="3">
    <source>
        <dbReference type="Proteomes" id="UP001567538"/>
    </source>
</evidence>
<reference evidence="2 3" key="1">
    <citation type="submission" date="2024-06" db="EMBL/GenBank/DDBJ databases">
        <title>A chromosome level genome sequence of Diviner's sage (Salvia divinorum).</title>
        <authorList>
            <person name="Ford S.A."/>
            <person name="Ro D.-K."/>
            <person name="Ness R.W."/>
            <person name="Phillips M.A."/>
        </authorList>
    </citation>
    <scope>NUCLEOTIDE SEQUENCE [LARGE SCALE GENOMIC DNA]</scope>
    <source>
        <strain evidence="2">SAF-2024a</strain>
        <tissue evidence="2">Leaf</tissue>
    </source>
</reference>
<organism evidence="2 3">
    <name type="scientific">Salvia divinorum</name>
    <name type="common">Maria pastora</name>
    <name type="synonym">Diviner's sage</name>
    <dbReference type="NCBI Taxonomy" id="28513"/>
    <lineage>
        <taxon>Eukaryota</taxon>
        <taxon>Viridiplantae</taxon>
        <taxon>Streptophyta</taxon>
        <taxon>Embryophyta</taxon>
        <taxon>Tracheophyta</taxon>
        <taxon>Spermatophyta</taxon>
        <taxon>Magnoliopsida</taxon>
        <taxon>eudicotyledons</taxon>
        <taxon>Gunneridae</taxon>
        <taxon>Pentapetalae</taxon>
        <taxon>asterids</taxon>
        <taxon>lamiids</taxon>
        <taxon>Lamiales</taxon>
        <taxon>Lamiaceae</taxon>
        <taxon>Nepetoideae</taxon>
        <taxon>Mentheae</taxon>
        <taxon>Salviinae</taxon>
        <taxon>Salvia</taxon>
        <taxon>Salvia subgen. Calosphace</taxon>
    </lineage>
</organism>
<gene>
    <name evidence="2" type="ORF">AAHA92_06327</name>
</gene>
<dbReference type="Proteomes" id="UP001567538">
    <property type="component" value="Unassembled WGS sequence"/>
</dbReference>
<sequence>MMAARPRRTTRRALEEKAEGGGCVRQKRRDIREAAMEIWDVGGASLVTPATASIAESQRRRCCNRERKVEQ</sequence>